<keyword evidence="3" id="KW-0436">Ligase</keyword>
<accession>A0A6C0EE20</accession>
<feature type="domain" description="Ubiquitin-activating enzyme E1 C-terminal" evidence="7">
    <location>
        <begin position="826"/>
        <end position="943"/>
    </location>
</feature>
<evidence type="ECO:0000313" key="8">
    <source>
        <dbReference type="EMBL" id="QHT27158.1"/>
    </source>
</evidence>
<dbReference type="GO" id="GO:0005737">
    <property type="term" value="C:cytoplasm"/>
    <property type="evidence" value="ECO:0007669"/>
    <property type="project" value="TreeGrafter"/>
</dbReference>
<dbReference type="SMART" id="SM00985">
    <property type="entry name" value="UBA_e1_C"/>
    <property type="match status" value="1"/>
</dbReference>
<dbReference type="GO" id="GO:0016925">
    <property type="term" value="P:protein sumoylation"/>
    <property type="evidence" value="ECO:0007669"/>
    <property type="project" value="TreeGrafter"/>
</dbReference>
<dbReference type="InterPro" id="IPR000594">
    <property type="entry name" value="ThiF_NAD_FAD-bd"/>
</dbReference>
<keyword evidence="4" id="KW-0547">Nucleotide-binding</keyword>
<evidence type="ECO:0000256" key="1">
    <source>
        <dbReference type="ARBA" id="ARBA00004906"/>
    </source>
</evidence>
<dbReference type="GO" id="GO:0005524">
    <property type="term" value="F:ATP binding"/>
    <property type="evidence" value="ECO:0007669"/>
    <property type="project" value="UniProtKB-KW"/>
</dbReference>
<evidence type="ECO:0000256" key="3">
    <source>
        <dbReference type="ARBA" id="ARBA00022598"/>
    </source>
</evidence>
<dbReference type="Gene3D" id="1.10.10.2660">
    <property type="entry name" value="Ubiquitin-activating enzyme E1, SCCH domain"/>
    <property type="match status" value="1"/>
</dbReference>
<dbReference type="InterPro" id="IPR000011">
    <property type="entry name" value="UBQ/SUMO-activ_enz_E1-like"/>
</dbReference>
<protein>
    <recommendedName>
        <fullName evidence="7">Ubiquitin-activating enzyme E1 C-terminal domain-containing protein</fullName>
    </recommendedName>
</protein>
<dbReference type="Pfam" id="PF00899">
    <property type="entry name" value="ThiF"/>
    <property type="match status" value="2"/>
</dbReference>
<dbReference type="Pfam" id="PF10585">
    <property type="entry name" value="UBA_E1_SCCH"/>
    <property type="match status" value="1"/>
</dbReference>
<dbReference type="Pfam" id="PF09358">
    <property type="entry name" value="E1_UFD"/>
    <property type="match status" value="1"/>
</dbReference>
<dbReference type="InterPro" id="IPR035985">
    <property type="entry name" value="Ubiquitin-activating_enz"/>
</dbReference>
<dbReference type="PANTHER" id="PTHR10953">
    <property type="entry name" value="UBIQUITIN-ACTIVATING ENZYME E1"/>
    <property type="match status" value="1"/>
</dbReference>
<evidence type="ECO:0000256" key="4">
    <source>
        <dbReference type="ARBA" id="ARBA00022741"/>
    </source>
</evidence>
<keyword evidence="6" id="KW-0067">ATP-binding</keyword>
<reference evidence="8" key="1">
    <citation type="journal article" date="2020" name="Nature">
        <title>Giant virus diversity and host interactions through global metagenomics.</title>
        <authorList>
            <person name="Schulz F."/>
            <person name="Roux S."/>
            <person name="Paez-Espino D."/>
            <person name="Jungbluth S."/>
            <person name="Walsh D.A."/>
            <person name="Denef V.J."/>
            <person name="McMahon K.D."/>
            <person name="Konstantinidis K.T."/>
            <person name="Eloe-Fadrosh E.A."/>
            <person name="Kyrpides N.C."/>
            <person name="Woyke T."/>
        </authorList>
    </citation>
    <scope>NUCLEOTIDE SEQUENCE</scope>
    <source>
        <strain evidence="8">GVMAG-M-3300023179-2</strain>
    </source>
</reference>
<dbReference type="GO" id="GO:0019948">
    <property type="term" value="F:SUMO activating enzyme activity"/>
    <property type="evidence" value="ECO:0007669"/>
    <property type="project" value="TreeGrafter"/>
</dbReference>
<dbReference type="InterPro" id="IPR042063">
    <property type="entry name" value="Ubi_acti_E1_SCCH"/>
</dbReference>
<proteinExistence type="inferred from homology"/>
<dbReference type="PROSITE" id="PS00865">
    <property type="entry name" value="UBIQUITIN_ACTIVAT_2"/>
    <property type="match status" value="1"/>
</dbReference>
<name>A0A6C0EE20_9ZZZZ</name>
<sequence length="948" mass="108608">MTNNQIDIDLYDRQMRTYGLEASSKIVNSSVMIIGLAKGLGTEIGKNLTLCGIKNLYLFDDNDINTEDLKTGYYYSDDNINKNRADILVNKLKELNPNVLISKVNTYKMNQNVTILINQYKDYVSELGEYCRIKNSKLIVLYSGGFSGVIFVDAGINHTINDLTGEIIDSVQIAGISKTGLVKCSPNTTHNFQSNDIIKFENIQGLNINGFYKEWKINVINNTTFQLLDFDSDLDFKIINATAVYINKSVIISHKSLADQILNPSISSSNDIEYSKNLIKTYLQIYNNDLIKNMPFVWSDLAINTFMDNNNIILKDQAKIFNIEIISVVSIMGSLVASEAIKLITNKYTPINQWFTWTDTTLLPELPPSKYNLNSSYSILFGDEFEKKLNESKIFIVGSGAIGCEYLKNFACMNVCNNSVGKIILTDYDHIEKSNINRQFLFRSSDIGHSKSMIAAKTIKTINSKLNIITYNDKVGSDNINFTNRIFAENLTCVFNALDNINARKFMDDQCFRNNIPLFESGTNGTKGNTQPIIPFITETYSASSDPDNEKTYPICTIKSFPNEIHHVVHWAMDEFEVFHRMPLTINNWLNNIDYLSNLSNNDKSIAIDEIYKFIIQYKLDNIKSFLHYSINLFIENFYTNIKKLLEIHKPDDEISPGVPFWSAGKRCPRPIKLDTSNKLHIDYIESTIYILMNIFNYNHTFIMTELIDDINQYILTINYDKDLIPSENKNEDKLFEINNLNDYKLKSLNPQIFNKDDQSTWHIQWITSSSNLRATNYEITPESEYNIKGIAGRIIPAIATTTSLVAGLITLEYLKYILNNNSNIYKSTFINLAEPIIIYSDPIDAPIINICGVKINSWNKFEYKINDTTDSYTLKDFKDYYEKLFEQKINMIVLDTCILYADFIQEDLNNKLFDIIKNINNNSEKIMLTIIAEDESIELPLITLVKS</sequence>
<dbReference type="Gene3D" id="3.40.50.720">
    <property type="entry name" value="NAD(P)-binding Rossmann-like Domain"/>
    <property type="match status" value="1"/>
</dbReference>
<keyword evidence="5" id="KW-0833">Ubl conjugation pathway</keyword>
<evidence type="ECO:0000256" key="5">
    <source>
        <dbReference type="ARBA" id="ARBA00022786"/>
    </source>
</evidence>
<dbReference type="Gene3D" id="3.50.50.80">
    <property type="entry name" value="Ubiquitin-activating enzyme E1, inactive adenylation domain, subdomain 1"/>
    <property type="match status" value="1"/>
</dbReference>
<dbReference type="AlphaFoldDB" id="A0A6C0EE20"/>
<dbReference type="UniPathway" id="UPA00143"/>
<dbReference type="InterPro" id="IPR033127">
    <property type="entry name" value="UBQ-activ_enz_E1_Cys_AS"/>
</dbReference>
<dbReference type="InterPro" id="IPR042449">
    <property type="entry name" value="Ub-E1_IAD_1"/>
</dbReference>
<comment type="similarity">
    <text evidence="2">Belongs to the ubiquitin-activating E1 family.</text>
</comment>
<dbReference type="Gene3D" id="2.40.30.180">
    <property type="entry name" value="Ubiquitin-activating enzyme E1, FCCH domain"/>
    <property type="match status" value="1"/>
</dbReference>
<comment type="pathway">
    <text evidence="1">Protein modification; protein ubiquitination.</text>
</comment>
<organism evidence="8">
    <name type="scientific">viral metagenome</name>
    <dbReference type="NCBI Taxonomy" id="1070528"/>
    <lineage>
        <taxon>unclassified sequences</taxon>
        <taxon>metagenomes</taxon>
        <taxon>organismal metagenomes</taxon>
    </lineage>
</organism>
<dbReference type="InterPro" id="IPR042302">
    <property type="entry name" value="E1_FCCH_sf"/>
</dbReference>
<dbReference type="SUPFAM" id="SSF69572">
    <property type="entry name" value="Activating enzymes of the ubiquitin-like proteins"/>
    <property type="match status" value="2"/>
</dbReference>
<dbReference type="InterPro" id="IPR045886">
    <property type="entry name" value="ThiF/MoeB/HesA"/>
</dbReference>
<dbReference type="PRINTS" id="PR01849">
    <property type="entry name" value="UBIQUITINACT"/>
</dbReference>
<evidence type="ECO:0000259" key="7">
    <source>
        <dbReference type="SMART" id="SM00985"/>
    </source>
</evidence>
<dbReference type="InterPro" id="IPR018965">
    <property type="entry name" value="Ub-activating_enz_E1_C"/>
</dbReference>
<dbReference type="InterPro" id="IPR019572">
    <property type="entry name" value="UBA_E1_SCCH"/>
</dbReference>
<dbReference type="Gene3D" id="3.40.50.12550">
    <property type="entry name" value="Ubiquitin-activating enzyme E1, inactive adenylation domain, subdomain 2"/>
    <property type="match status" value="1"/>
</dbReference>
<dbReference type="PANTHER" id="PTHR10953:SF4">
    <property type="entry name" value="UBIQUITIN-ACTIVATING ENZYME E1 C-TERMINAL DOMAIN-CONTAINING PROTEIN"/>
    <property type="match status" value="1"/>
</dbReference>
<dbReference type="GO" id="GO:0031510">
    <property type="term" value="C:SUMO activating enzyme complex"/>
    <property type="evidence" value="ECO:0007669"/>
    <property type="project" value="TreeGrafter"/>
</dbReference>
<evidence type="ECO:0000256" key="2">
    <source>
        <dbReference type="ARBA" id="ARBA00005673"/>
    </source>
</evidence>
<dbReference type="GO" id="GO:0016567">
    <property type="term" value="P:protein ubiquitination"/>
    <property type="evidence" value="ECO:0007669"/>
    <property type="project" value="UniProtKB-UniPathway"/>
</dbReference>
<dbReference type="EMBL" id="MN739812">
    <property type="protein sequence ID" value="QHT27158.1"/>
    <property type="molecule type" value="Genomic_DNA"/>
</dbReference>
<evidence type="ECO:0000256" key="6">
    <source>
        <dbReference type="ARBA" id="ARBA00022840"/>
    </source>
</evidence>